<dbReference type="GO" id="GO:0000155">
    <property type="term" value="F:phosphorelay sensor kinase activity"/>
    <property type="evidence" value="ECO:0007669"/>
    <property type="project" value="InterPro"/>
</dbReference>
<keyword evidence="10" id="KW-0472">Membrane</keyword>
<keyword evidence="14" id="KW-1185">Reference proteome</keyword>
<evidence type="ECO:0000313" key="14">
    <source>
        <dbReference type="Proteomes" id="UP000189800"/>
    </source>
</evidence>
<dbReference type="SMART" id="SM00388">
    <property type="entry name" value="HisKA"/>
    <property type="match status" value="1"/>
</dbReference>
<dbReference type="InterPro" id="IPR050980">
    <property type="entry name" value="2C_sensor_his_kinase"/>
</dbReference>
<dbReference type="SUPFAM" id="SSF158472">
    <property type="entry name" value="HAMP domain-like"/>
    <property type="match status" value="1"/>
</dbReference>
<proteinExistence type="predicted"/>
<dbReference type="InterPro" id="IPR003594">
    <property type="entry name" value="HATPase_dom"/>
</dbReference>
<dbReference type="Pfam" id="PF00672">
    <property type="entry name" value="HAMP"/>
    <property type="match status" value="1"/>
</dbReference>
<dbReference type="PROSITE" id="PS50885">
    <property type="entry name" value="HAMP"/>
    <property type="match status" value="1"/>
</dbReference>
<evidence type="ECO:0000256" key="8">
    <source>
        <dbReference type="ARBA" id="ARBA00022777"/>
    </source>
</evidence>
<dbReference type="CDD" id="cd00082">
    <property type="entry name" value="HisKA"/>
    <property type="match status" value="1"/>
</dbReference>
<evidence type="ECO:0000256" key="1">
    <source>
        <dbReference type="ARBA" id="ARBA00000085"/>
    </source>
</evidence>
<dbReference type="Pfam" id="PF02518">
    <property type="entry name" value="HATPase_c"/>
    <property type="match status" value="1"/>
</dbReference>
<keyword evidence="6" id="KW-0808">Transferase</keyword>
<dbReference type="OrthoDB" id="9804645at2"/>
<comment type="subcellular location">
    <subcellularLocation>
        <location evidence="2">Cell membrane</location>
        <topology evidence="2">Multi-pass membrane protein</topology>
    </subcellularLocation>
</comment>
<dbReference type="PANTHER" id="PTHR44936">
    <property type="entry name" value="SENSOR PROTEIN CREC"/>
    <property type="match status" value="1"/>
</dbReference>
<dbReference type="RefSeq" id="WP_078254863.1">
    <property type="nucleotide sequence ID" value="NZ_MUYU01000029.1"/>
</dbReference>
<feature type="domain" description="Histidine kinase" evidence="11">
    <location>
        <begin position="250"/>
        <end position="516"/>
    </location>
</feature>
<accession>A0A1T0CIE1</accession>
<evidence type="ECO:0000259" key="12">
    <source>
        <dbReference type="PROSITE" id="PS50885"/>
    </source>
</evidence>
<dbReference type="STRING" id="470453.B0680_09535"/>
<dbReference type="Gene3D" id="3.30.565.10">
    <property type="entry name" value="Histidine kinase-like ATPase, C-terminal domain"/>
    <property type="match status" value="1"/>
</dbReference>
<keyword evidence="4" id="KW-1003">Cell membrane</keyword>
<keyword evidence="5" id="KW-0597">Phosphoprotein</keyword>
<evidence type="ECO:0000256" key="4">
    <source>
        <dbReference type="ARBA" id="ARBA00022475"/>
    </source>
</evidence>
<dbReference type="EMBL" id="MUYU01000029">
    <property type="protein sequence ID" value="OOS22075.1"/>
    <property type="molecule type" value="Genomic_DNA"/>
</dbReference>
<dbReference type="PANTHER" id="PTHR44936:SF10">
    <property type="entry name" value="SENSOR PROTEIN RSTB"/>
    <property type="match status" value="1"/>
</dbReference>
<protein>
    <recommendedName>
        <fullName evidence="3">histidine kinase</fullName>
        <ecNumber evidence="3">2.7.13.3</ecNumber>
    </recommendedName>
</protein>
<dbReference type="InterPro" id="IPR003660">
    <property type="entry name" value="HAMP_dom"/>
</dbReference>
<dbReference type="Proteomes" id="UP000189800">
    <property type="component" value="Unassembled WGS sequence"/>
</dbReference>
<evidence type="ECO:0000256" key="10">
    <source>
        <dbReference type="SAM" id="Phobius"/>
    </source>
</evidence>
<dbReference type="InterPro" id="IPR003661">
    <property type="entry name" value="HisK_dim/P_dom"/>
</dbReference>
<gene>
    <name evidence="13" type="ORF">B0680_09535</name>
</gene>
<dbReference type="SMART" id="SM00304">
    <property type="entry name" value="HAMP"/>
    <property type="match status" value="1"/>
</dbReference>
<keyword evidence="10" id="KW-0812">Transmembrane</keyword>
<dbReference type="Pfam" id="PF00512">
    <property type="entry name" value="HisKA"/>
    <property type="match status" value="1"/>
</dbReference>
<dbReference type="InterPro" id="IPR036097">
    <property type="entry name" value="HisK_dim/P_sf"/>
</dbReference>
<name>A0A1T0CIE1_9GAMM</name>
<evidence type="ECO:0000256" key="9">
    <source>
        <dbReference type="ARBA" id="ARBA00022840"/>
    </source>
</evidence>
<keyword evidence="10" id="KW-1133">Transmembrane helix</keyword>
<evidence type="ECO:0000256" key="3">
    <source>
        <dbReference type="ARBA" id="ARBA00012438"/>
    </source>
</evidence>
<dbReference type="SUPFAM" id="SSF47384">
    <property type="entry name" value="Homodimeric domain of signal transducing histidine kinase"/>
    <property type="match status" value="1"/>
</dbReference>
<dbReference type="Gene3D" id="1.10.287.130">
    <property type="match status" value="1"/>
</dbReference>
<feature type="transmembrane region" description="Helical" evidence="10">
    <location>
        <begin position="18"/>
        <end position="40"/>
    </location>
</feature>
<evidence type="ECO:0000256" key="2">
    <source>
        <dbReference type="ARBA" id="ARBA00004651"/>
    </source>
</evidence>
<dbReference type="PROSITE" id="PS50109">
    <property type="entry name" value="HIS_KIN"/>
    <property type="match status" value="1"/>
</dbReference>
<dbReference type="InterPro" id="IPR005467">
    <property type="entry name" value="His_kinase_dom"/>
</dbReference>
<comment type="catalytic activity">
    <reaction evidence="1">
        <text>ATP + protein L-histidine = ADP + protein N-phospho-L-histidine.</text>
        <dbReference type="EC" id="2.7.13.3"/>
    </reaction>
</comment>
<keyword evidence="7" id="KW-0547">Nucleotide-binding</keyword>
<feature type="transmembrane region" description="Helical" evidence="10">
    <location>
        <begin position="166"/>
        <end position="188"/>
    </location>
</feature>
<dbReference type="SMART" id="SM00387">
    <property type="entry name" value="HATPase_c"/>
    <property type="match status" value="1"/>
</dbReference>
<comment type="caution">
    <text evidence="13">The sequence shown here is derived from an EMBL/GenBank/DDBJ whole genome shotgun (WGS) entry which is preliminary data.</text>
</comment>
<dbReference type="Gene3D" id="6.10.340.10">
    <property type="match status" value="1"/>
</dbReference>
<sequence length="534" mass="59837">MNSASHGKFGFRSISARLFISVFLALVGFAIAFVLLSQFTHNNSDSARSRAIASQIMTQIEPFLAEAEQLNAQNNRLQARFALVVIKKSFDIFDESLNAKIGLYDPAGQLILQTENTELPSRLLPEQPWISEIFSPAPPHITVDSALGYTLWYESRKQSPERPLMAWFNLFSGTLLLLVIMSAVLWWISHSMTWRINQMSRQMSRLGEGDFSVRVSEHGNDEIAVLAHGFNQSAQKIEQLINANSLLLAHASHEFRTPITRIRLQIEMMDMLASRLDDNTKAKFDKRAAAVNRDLTGLNDLVESILLVSRLDAGHALQAAEQVDLYELTRQECQHYPEATLMAEPISLLAQPKLLTHLVRNLLNNAMIHGVPPIEVYLYGVADAKDATIIPQSLLDSVCTIDDSDADMIQPTDVLDVKSAKKTSDFLKRLTRTKEKEKAKPQPNYAVLAFIDQGNGIPEDKREDIFSPFVRLKQEKKGSGLGLSLVSQIVEAHQGKIITDTWQGHTRFLVVLPMRPKPVMSADDKDKDKDKAKT</sequence>
<keyword evidence="8 13" id="KW-0418">Kinase</keyword>
<evidence type="ECO:0000256" key="5">
    <source>
        <dbReference type="ARBA" id="ARBA00022553"/>
    </source>
</evidence>
<dbReference type="InterPro" id="IPR004358">
    <property type="entry name" value="Sig_transdc_His_kin-like_C"/>
</dbReference>
<evidence type="ECO:0000256" key="7">
    <source>
        <dbReference type="ARBA" id="ARBA00022741"/>
    </source>
</evidence>
<evidence type="ECO:0000259" key="11">
    <source>
        <dbReference type="PROSITE" id="PS50109"/>
    </source>
</evidence>
<dbReference type="AlphaFoldDB" id="A0A1T0CIE1"/>
<dbReference type="GO" id="GO:0005886">
    <property type="term" value="C:plasma membrane"/>
    <property type="evidence" value="ECO:0007669"/>
    <property type="project" value="UniProtKB-SubCell"/>
</dbReference>
<keyword evidence="9" id="KW-0067">ATP-binding</keyword>
<dbReference type="InterPro" id="IPR036890">
    <property type="entry name" value="HATPase_C_sf"/>
</dbReference>
<organism evidence="13 14">
    <name type="scientific">Moraxella pluranimalium</name>
    <dbReference type="NCBI Taxonomy" id="470453"/>
    <lineage>
        <taxon>Bacteria</taxon>
        <taxon>Pseudomonadati</taxon>
        <taxon>Pseudomonadota</taxon>
        <taxon>Gammaproteobacteria</taxon>
        <taxon>Moraxellales</taxon>
        <taxon>Moraxellaceae</taxon>
        <taxon>Moraxella</taxon>
    </lineage>
</organism>
<feature type="domain" description="HAMP" evidence="12">
    <location>
        <begin position="190"/>
        <end position="242"/>
    </location>
</feature>
<dbReference type="PRINTS" id="PR00344">
    <property type="entry name" value="BCTRLSENSOR"/>
</dbReference>
<dbReference type="SUPFAM" id="SSF55874">
    <property type="entry name" value="ATPase domain of HSP90 chaperone/DNA topoisomerase II/histidine kinase"/>
    <property type="match status" value="1"/>
</dbReference>
<evidence type="ECO:0000313" key="13">
    <source>
        <dbReference type="EMBL" id="OOS22075.1"/>
    </source>
</evidence>
<evidence type="ECO:0000256" key="6">
    <source>
        <dbReference type="ARBA" id="ARBA00022679"/>
    </source>
</evidence>
<reference evidence="13 14" key="1">
    <citation type="submission" date="2017-02" db="EMBL/GenBank/DDBJ databases">
        <title>Draft genome sequence of Moraxella pluranimalium CCUG 54913T type strain.</title>
        <authorList>
            <person name="Salva-Serra F."/>
            <person name="Engstrom-Jakobsson H."/>
            <person name="Thorell K."/>
            <person name="Jaen-Luchoro D."/>
            <person name="Gonzales-Siles L."/>
            <person name="Karlsson R."/>
            <person name="Yazdan S."/>
            <person name="Boulund F."/>
            <person name="Johnning A."/>
            <person name="Engstrand L."/>
            <person name="Kristiansson E."/>
            <person name="Moore E."/>
        </authorList>
    </citation>
    <scope>NUCLEOTIDE SEQUENCE [LARGE SCALE GENOMIC DNA]</scope>
    <source>
        <strain evidence="13 14">CCUG 54913</strain>
    </source>
</reference>
<dbReference type="CDD" id="cd06225">
    <property type="entry name" value="HAMP"/>
    <property type="match status" value="1"/>
</dbReference>
<dbReference type="EC" id="2.7.13.3" evidence="3"/>
<dbReference type="GO" id="GO:0005524">
    <property type="term" value="F:ATP binding"/>
    <property type="evidence" value="ECO:0007669"/>
    <property type="project" value="UniProtKB-KW"/>
</dbReference>